<comment type="subcellular location">
    <subcellularLocation>
        <location evidence="5">Cytoplasm</location>
    </subcellularLocation>
</comment>
<dbReference type="InterPro" id="IPR036402">
    <property type="entry name" value="EF-Ts_dimer_sf"/>
</dbReference>
<dbReference type="InterPro" id="IPR014039">
    <property type="entry name" value="Transl_elong_EFTs/EF1B_dimer"/>
</dbReference>
<keyword evidence="4 5" id="KW-0648">Protein biosynthesis</keyword>
<protein>
    <recommendedName>
        <fullName evidence="2 5">Elongation factor Ts</fullName>
        <shortName evidence="5">EF-Ts</shortName>
    </recommendedName>
</protein>
<evidence type="ECO:0000313" key="8">
    <source>
        <dbReference type="Proteomes" id="UP001204798"/>
    </source>
</evidence>
<dbReference type="Pfam" id="PF00889">
    <property type="entry name" value="EF_TS"/>
    <property type="match status" value="1"/>
</dbReference>
<comment type="caution">
    <text evidence="7">The sequence shown here is derived from an EMBL/GenBank/DDBJ whole genome shotgun (WGS) entry which is preliminary data.</text>
</comment>
<dbReference type="Gene3D" id="1.10.8.10">
    <property type="entry name" value="DNA helicase RuvA subunit, C-terminal domain"/>
    <property type="match status" value="1"/>
</dbReference>
<organism evidence="7 8">
    <name type="scientific">Candidatus Fervidibacter sacchari</name>
    <dbReference type="NCBI Taxonomy" id="1448929"/>
    <lineage>
        <taxon>Bacteria</taxon>
        <taxon>Candidatus Fervidibacterota</taxon>
        <taxon>Candidatus Fervidibacter</taxon>
    </lineage>
</organism>
<keyword evidence="3 5" id="KW-0251">Elongation factor</keyword>
<feature type="domain" description="Translation elongation factor EFTs/EF1B dimerisation" evidence="6">
    <location>
        <begin position="61"/>
        <end position="201"/>
    </location>
</feature>
<dbReference type="CDD" id="cd14275">
    <property type="entry name" value="UBA_EF-Ts"/>
    <property type="match status" value="1"/>
</dbReference>
<dbReference type="SUPFAM" id="SSF54713">
    <property type="entry name" value="Elongation factor Ts (EF-Ts), dimerisation domain"/>
    <property type="match status" value="1"/>
</dbReference>
<dbReference type="PANTHER" id="PTHR11741:SF0">
    <property type="entry name" value="ELONGATION FACTOR TS, MITOCHONDRIAL"/>
    <property type="match status" value="1"/>
</dbReference>
<dbReference type="HAMAP" id="MF_00050">
    <property type="entry name" value="EF_Ts"/>
    <property type="match status" value="1"/>
</dbReference>
<evidence type="ECO:0000313" key="7">
    <source>
        <dbReference type="EMBL" id="MCS3920929.1"/>
    </source>
</evidence>
<comment type="similarity">
    <text evidence="1 5">Belongs to the EF-Ts family.</text>
</comment>
<dbReference type="Gene3D" id="3.30.479.20">
    <property type="entry name" value="Elongation factor Ts, dimerisation domain"/>
    <property type="match status" value="1"/>
</dbReference>
<dbReference type="InterPro" id="IPR001816">
    <property type="entry name" value="Transl_elong_EFTs/EF1B"/>
</dbReference>
<dbReference type="RefSeq" id="WP_018195437.1">
    <property type="nucleotide sequence ID" value="NZ_CP130454.1"/>
</dbReference>
<dbReference type="NCBIfam" id="TIGR00116">
    <property type="entry name" value="tsf"/>
    <property type="match status" value="1"/>
</dbReference>
<comment type="function">
    <text evidence="5">Associates with the EF-Tu.GDP complex and induces the exchange of GDP to GTP. It remains bound to the aminoacyl-tRNA.EF-Tu.GTP complex up to the GTP hydrolysis stage on the ribosome.</text>
</comment>
<accession>A0ABT2ESI0</accession>
<dbReference type="Proteomes" id="UP001204798">
    <property type="component" value="Unassembled WGS sequence"/>
</dbReference>
<evidence type="ECO:0000256" key="5">
    <source>
        <dbReference type="HAMAP-Rule" id="MF_00050"/>
    </source>
</evidence>
<dbReference type="SUPFAM" id="SSF46934">
    <property type="entry name" value="UBA-like"/>
    <property type="match status" value="1"/>
</dbReference>
<reference evidence="7 8" key="1">
    <citation type="submission" date="2022-08" db="EMBL/GenBank/DDBJ databases">
        <title>Bacterial and archaeal communities from various locations to study Microbial Dark Matter (Phase II).</title>
        <authorList>
            <person name="Stepanauskas R."/>
        </authorList>
    </citation>
    <scope>NUCLEOTIDE SEQUENCE [LARGE SCALE GENOMIC DNA]</scope>
    <source>
        <strain evidence="7 8">PD1</strain>
    </source>
</reference>
<dbReference type="InterPro" id="IPR009060">
    <property type="entry name" value="UBA-like_sf"/>
</dbReference>
<proteinExistence type="inferred from homology"/>
<evidence type="ECO:0000256" key="2">
    <source>
        <dbReference type="ARBA" id="ARBA00016956"/>
    </source>
</evidence>
<keyword evidence="5" id="KW-0963">Cytoplasm</keyword>
<dbReference type="InterPro" id="IPR018101">
    <property type="entry name" value="Transl_elong_Ts_CS"/>
</dbReference>
<evidence type="ECO:0000256" key="1">
    <source>
        <dbReference type="ARBA" id="ARBA00005532"/>
    </source>
</evidence>
<evidence type="ECO:0000259" key="6">
    <source>
        <dbReference type="Pfam" id="PF00889"/>
    </source>
</evidence>
<gene>
    <name evidence="5" type="primary">tsf</name>
    <name evidence="7" type="ORF">M2350_003370</name>
</gene>
<feature type="region of interest" description="Involved in Mg(2+) ion dislocation from EF-Tu" evidence="5">
    <location>
        <begin position="85"/>
        <end position="88"/>
    </location>
</feature>
<name>A0ABT2ESI0_9BACT</name>
<sequence length="202" mass="22610">MAQPVKVSVEDIKRLRDETGAGVMDCKRALEQAGGDFEKAKEFLRAAGLLKAEKKSGRVAREGVIACYIHHGNRLGAMVELNCESDFVARTPEFQQLAQEIAMQVAGMNPQYISREDVPEEVVAEQKRLFYEKAVADGNSPEDAERIAEERLAKFFEEVCLLEQACIKDDSKTVGELLKEKIALFGENIVVRRFVRFVVGED</sequence>
<dbReference type="Gene3D" id="1.10.286.20">
    <property type="match status" value="1"/>
</dbReference>
<evidence type="ECO:0000256" key="3">
    <source>
        <dbReference type="ARBA" id="ARBA00022768"/>
    </source>
</evidence>
<evidence type="ECO:0000256" key="4">
    <source>
        <dbReference type="ARBA" id="ARBA00022917"/>
    </source>
</evidence>
<dbReference type="PROSITE" id="PS01126">
    <property type="entry name" value="EF_TS_1"/>
    <property type="match status" value="1"/>
</dbReference>
<dbReference type="EMBL" id="JANUCP010000008">
    <property type="protein sequence ID" value="MCS3920929.1"/>
    <property type="molecule type" value="Genomic_DNA"/>
</dbReference>
<dbReference type="GO" id="GO:0003746">
    <property type="term" value="F:translation elongation factor activity"/>
    <property type="evidence" value="ECO:0007669"/>
    <property type="project" value="UniProtKB-KW"/>
</dbReference>
<dbReference type="PANTHER" id="PTHR11741">
    <property type="entry name" value="ELONGATION FACTOR TS"/>
    <property type="match status" value="1"/>
</dbReference>
<keyword evidence="8" id="KW-1185">Reference proteome</keyword>